<gene>
    <name evidence="1" type="ORF">C5Y93_31375</name>
</gene>
<accession>A0A2S8GB15</accession>
<evidence type="ECO:0000313" key="1">
    <source>
        <dbReference type="EMBL" id="PQO41609.1"/>
    </source>
</evidence>
<reference evidence="1 2" key="1">
    <citation type="submission" date="2018-02" db="EMBL/GenBank/DDBJ databases">
        <title>Comparative genomes isolates from brazilian mangrove.</title>
        <authorList>
            <person name="Araujo J.E."/>
            <person name="Taketani R.G."/>
            <person name="Silva M.C.P."/>
            <person name="Loureco M.V."/>
            <person name="Andreote F.D."/>
        </authorList>
    </citation>
    <scope>NUCLEOTIDE SEQUENCE [LARGE SCALE GENOMIC DNA]</scope>
    <source>
        <strain evidence="1 2">Nap-Phe MGV</strain>
    </source>
</reference>
<protein>
    <submittedName>
        <fullName evidence="1">Uncharacterized protein</fullName>
    </submittedName>
</protein>
<dbReference type="OrthoDB" id="9992698at2"/>
<name>A0A2S8GB15_9BACT</name>
<organism evidence="1 2">
    <name type="scientific">Blastopirellula marina</name>
    <dbReference type="NCBI Taxonomy" id="124"/>
    <lineage>
        <taxon>Bacteria</taxon>
        <taxon>Pseudomonadati</taxon>
        <taxon>Planctomycetota</taxon>
        <taxon>Planctomycetia</taxon>
        <taxon>Pirellulales</taxon>
        <taxon>Pirellulaceae</taxon>
        <taxon>Blastopirellula</taxon>
    </lineage>
</organism>
<dbReference type="Proteomes" id="UP000237819">
    <property type="component" value="Unassembled WGS sequence"/>
</dbReference>
<comment type="caution">
    <text evidence="1">The sequence shown here is derived from an EMBL/GenBank/DDBJ whole genome shotgun (WGS) entry which is preliminary data.</text>
</comment>
<dbReference type="RefSeq" id="WP_105339434.1">
    <property type="nucleotide sequence ID" value="NZ_PUHZ01000026.1"/>
</dbReference>
<dbReference type="EMBL" id="PUHZ01000026">
    <property type="protein sequence ID" value="PQO41609.1"/>
    <property type="molecule type" value="Genomic_DNA"/>
</dbReference>
<proteinExistence type="predicted"/>
<sequence>MTKSIPGNHGRPRRSRPFQVDGRDYAVTIATAGLDAEENVQMRVTIRAQFGSRSVCIVRGLTSRAYWIDYPNVDTHDAGAISITPQAVCLLIQHARQHGWDPEWAKSNCELAIDNDEFRTLMTTL</sequence>
<evidence type="ECO:0000313" key="2">
    <source>
        <dbReference type="Proteomes" id="UP000237819"/>
    </source>
</evidence>
<dbReference type="AlphaFoldDB" id="A0A2S8GB15"/>